<dbReference type="Pfam" id="PF01041">
    <property type="entry name" value="DegT_DnrJ_EryC1"/>
    <property type="match status" value="1"/>
</dbReference>
<feature type="modified residue" description="N6-(pyridoxal phosphate)lysine" evidence="3">
    <location>
        <position position="207"/>
    </location>
</feature>
<dbReference type="AlphaFoldDB" id="A0A1W1Z2W8"/>
<dbReference type="PANTHER" id="PTHR30244">
    <property type="entry name" value="TRANSAMINASE"/>
    <property type="match status" value="1"/>
</dbReference>
<accession>A0A1W1Z2W8</accession>
<keyword evidence="3 4" id="KW-0663">Pyridoxal phosphate</keyword>
<dbReference type="GO" id="GO:0030170">
    <property type="term" value="F:pyridoxal phosphate binding"/>
    <property type="evidence" value="ECO:0007669"/>
    <property type="project" value="TreeGrafter"/>
</dbReference>
<dbReference type="CDD" id="cd00616">
    <property type="entry name" value="AHBA_syn"/>
    <property type="match status" value="1"/>
</dbReference>
<dbReference type="GO" id="GO:0008483">
    <property type="term" value="F:transaminase activity"/>
    <property type="evidence" value="ECO:0007669"/>
    <property type="project" value="TreeGrafter"/>
</dbReference>
<protein>
    <submittedName>
        <fullName evidence="5">dTDP-4-amino-4,6-dideoxygalactose transaminase</fullName>
    </submittedName>
</protein>
<dbReference type="InterPro" id="IPR015424">
    <property type="entry name" value="PyrdxlP-dep_Trfase"/>
</dbReference>
<proteinExistence type="inferred from homology"/>
<evidence type="ECO:0000256" key="2">
    <source>
        <dbReference type="PIRSR" id="PIRSR000390-1"/>
    </source>
</evidence>
<evidence type="ECO:0000256" key="4">
    <source>
        <dbReference type="RuleBase" id="RU004508"/>
    </source>
</evidence>
<dbReference type="InterPro" id="IPR015422">
    <property type="entry name" value="PyrdxlP-dep_Trfase_small"/>
</dbReference>
<dbReference type="Proteomes" id="UP000192418">
    <property type="component" value="Unassembled WGS sequence"/>
</dbReference>
<dbReference type="EMBL" id="FWXY01000002">
    <property type="protein sequence ID" value="SMC42431.1"/>
    <property type="molecule type" value="Genomic_DNA"/>
</dbReference>
<dbReference type="PIRSF" id="PIRSF000390">
    <property type="entry name" value="PLP_StrS"/>
    <property type="match status" value="1"/>
</dbReference>
<evidence type="ECO:0000313" key="5">
    <source>
        <dbReference type="EMBL" id="SMC42431.1"/>
    </source>
</evidence>
<evidence type="ECO:0000256" key="1">
    <source>
        <dbReference type="ARBA" id="ARBA00037999"/>
    </source>
</evidence>
<dbReference type="OrthoDB" id="9771070at2"/>
<name>A0A1W1Z2W8_9BACT</name>
<evidence type="ECO:0000256" key="3">
    <source>
        <dbReference type="PIRSR" id="PIRSR000390-2"/>
    </source>
</evidence>
<organism evidence="5 6">
    <name type="scientific">Desulfocicer vacuolatum DSM 3385</name>
    <dbReference type="NCBI Taxonomy" id="1121400"/>
    <lineage>
        <taxon>Bacteria</taxon>
        <taxon>Pseudomonadati</taxon>
        <taxon>Thermodesulfobacteriota</taxon>
        <taxon>Desulfobacteria</taxon>
        <taxon>Desulfobacterales</taxon>
        <taxon>Desulfobacteraceae</taxon>
        <taxon>Desulfocicer</taxon>
    </lineage>
</organism>
<dbReference type="RefSeq" id="WP_084066747.1">
    <property type="nucleotide sequence ID" value="NZ_FWXY01000002.1"/>
</dbReference>
<reference evidence="5 6" key="1">
    <citation type="submission" date="2017-04" db="EMBL/GenBank/DDBJ databases">
        <authorList>
            <person name="Afonso C.L."/>
            <person name="Miller P.J."/>
            <person name="Scott M.A."/>
            <person name="Spackman E."/>
            <person name="Goraichik I."/>
            <person name="Dimitrov K.M."/>
            <person name="Suarez D.L."/>
            <person name="Swayne D.E."/>
        </authorList>
    </citation>
    <scope>NUCLEOTIDE SEQUENCE [LARGE SCALE GENOMIC DNA]</scope>
    <source>
        <strain evidence="5 6">DSM 3385</strain>
    </source>
</reference>
<feature type="active site" description="Proton acceptor" evidence="2">
    <location>
        <position position="207"/>
    </location>
</feature>
<dbReference type="Gene3D" id="3.90.1150.10">
    <property type="entry name" value="Aspartate Aminotransferase, domain 1"/>
    <property type="match status" value="1"/>
</dbReference>
<dbReference type="Gene3D" id="3.40.640.10">
    <property type="entry name" value="Type I PLP-dependent aspartate aminotransferase-like (Major domain)"/>
    <property type="match status" value="1"/>
</dbReference>
<dbReference type="SUPFAM" id="SSF53383">
    <property type="entry name" value="PLP-dependent transferases"/>
    <property type="match status" value="1"/>
</dbReference>
<comment type="similarity">
    <text evidence="1 4">Belongs to the DegT/DnrJ/EryC1 family.</text>
</comment>
<keyword evidence="6" id="KW-1185">Reference proteome</keyword>
<evidence type="ECO:0000313" key="6">
    <source>
        <dbReference type="Proteomes" id="UP000192418"/>
    </source>
</evidence>
<dbReference type="InterPro" id="IPR000653">
    <property type="entry name" value="DegT/StrS_aminotransferase"/>
</dbReference>
<dbReference type="PANTHER" id="PTHR30244:SF34">
    <property type="entry name" value="DTDP-4-AMINO-4,6-DIDEOXYGALACTOSE TRANSAMINASE"/>
    <property type="match status" value="1"/>
</dbReference>
<dbReference type="InterPro" id="IPR015421">
    <property type="entry name" value="PyrdxlP-dep_Trfase_major"/>
</dbReference>
<sequence>MKNRIFLSPPHLGTLEQQYVNDAFESNYIAPLGPQINAFEKEFAEYTGIEHCVALTSGTAAMHLALKELGVGPGDEVIGSTLTFVGSISPVIFLGATLVLLDCDRTSWNMDPALLAQALESASQRGKLPKAVVPTDLYGQCSDYDRIFEICDAYGVPVVMDAAEAMGARYLSKKRADKSNQGAADNTRGCHAGVGARAAVFSFNGNKIMTTSGGGMLASHDKALIDRARFLSQQARAPFPHYEHTEIGFNYRMSNVLAGIGRGQLKVLDDRVRRKREICAWYENALKDVPGLTFMPQAAYGIPNRWLTVILITPELFGADSEAVRLALEAENIESRPVWKPMHLQPVFQKTYPCRVLGGAVSEDFFNRGLCLPSGTAMTEEDLHRVVNIILGV</sequence>
<gene>
    <name evidence="5" type="ORF">SAMN02746065_10264</name>
</gene>
<dbReference type="STRING" id="1121400.SAMN02746065_10264"/>
<dbReference type="GO" id="GO:0000271">
    <property type="term" value="P:polysaccharide biosynthetic process"/>
    <property type="evidence" value="ECO:0007669"/>
    <property type="project" value="TreeGrafter"/>
</dbReference>